<dbReference type="SUPFAM" id="SSF53850">
    <property type="entry name" value="Periplasmic binding protein-like II"/>
    <property type="match status" value="1"/>
</dbReference>
<organism evidence="6 7">
    <name type="scientific">Acidovorax soli</name>
    <dbReference type="NCBI Taxonomy" id="592050"/>
    <lineage>
        <taxon>Bacteria</taxon>
        <taxon>Pseudomonadati</taxon>
        <taxon>Pseudomonadota</taxon>
        <taxon>Betaproteobacteria</taxon>
        <taxon>Burkholderiales</taxon>
        <taxon>Comamonadaceae</taxon>
        <taxon>Acidovorax</taxon>
    </lineage>
</organism>
<dbReference type="EMBL" id="FNQJ01000057">
    <property type="protein sequence ID" value="SEA95511.1"/>
    <property type="molecule type" value="Genomic_DNA"/>
</dbReference>
<evidence type="ECO:0000313" key="7">
    <source>
        <dbReference type="Proteomes" id="UP000199002"/>
    </source>
</evidence>
<accession>A0A1H4FEA9</accession>
<reference evidence="7" key="1">
    <citation type="submission" date="2016-10" db="EMBL/GenBank/DDBJ databases">
        <authorList>
            <person name="Varghese N."/>
            <person name="Submissions S."/>
        </authorList>
    </citation>
    <scope>NUCLEOTIDE SEQUENCE [LARGE SCALE GENOMIC DNA]</scope>
    <source>
        <strain evidence="7">DSM 25157</strain>
    </source>
</reference>
<dbReference type="PANTHER" id="PTHR30537">
    <property type="entry name" value="HTH-TYPE TRANSCRIPTIONAL REGULATOR"/>
    <property type="match status" value="1"/>
</dbReference>
<dbReference type="SUPFAM" id="SSF46785">
    <property type="entry name" value="Winged helix' DNA-binding domain"/>
    <property type="match status" value="1"/>
</dbReference>
<dbReference type="Pfam" id="PF00126">
    <property type="entry name" value="HTH_1"/>
    <property type="match status" value="1"/>
</dbReference>
<dbReference type="STRING" id="592050.SAMN05421875_1572"/>
<dbReference type="Gene3D" id="3.40.190.290">
    <property type="match status" value="1"/>
</dbReference>
<dbReference type="CDD" id="cd08422">
    <property type="entry name" value="PBP2_CrgA_like"/>
    <property type="match status" value="1"/>
</dbReference>
<evidence type="ECO:0000256" key="2">
    <source>
        <dbReference type="ARBA" id="ARBA00023015"/>
    </source>
</evidence>
<dbReference type="InterPro" id="IPR036390">
    <property type="entry name" value="WH_DNA-bd_sf"/>
</dbReference>
<protein>
    <submittedName>
        <fullName evidence="6">DNA-binding transcriptional regulator, LysR family</fullName>
    </submittedName>
</protein>
<dbReference type="PROSITE" id="PS50931">
    <property type="entry name" value="HTH_LYSR"/>
    <property type="match status" value="1"/>
</dbReference>
<dbReference type="GO" id="GO:0003700">
    <property type="term" value="F:DNA-binding transcription factor activity"/>
    <property type="evidence" value="ECO:0007669"/>
    <property type="project" value="InterPro"/>
</dbReference>
<evidence type="ECO:0000313" key="6">
    <source>
        <dbReference type="EMBL" id="SEA95511.1"/>
    </source>
</evidence>
<dbReference type="GeneID" id="34231297"/>
<comment type="similarity">
    <text evidence="1">Belongs to the LysR transcriptional regulatory family.</text>
</comment>
<dbReference type="Pfam" id="PF03466">
    <property type="entry name" value="LysR_substrate"/>
    <property type="match status" value="1"/>
</dbReference>
<dbReference type="InterPro" id="IPR000847">
    <property type="entry name" value="LysR_HTH_N"/>
</dbReference>
<dbReference type="InterPro" id="IPR058163">
    <property type="entry name" value="LysR-type_TF_proteobact-type"/>
</dbReference>
<dbReference type="InterPro" id="IPR005119">
    <property type="entry name" value="LysR_subst-bd"/>
</dbReference>
<evidence type="ECO:0000256" key="3">
    <source>
        <dbReference type="ARBA" id="ARBA00023125"/>
    </source>
</evidence>
<keyword evidence="2" id="KW-0805">Transcription regulation</keyword>
<evidence type="ECO:0000256" key="1">
    <source>
        <dbReference type="ARBA" id="ARBA00009437"/>
    </source>
</evidence>
<evidence type="ECO:0000256" key="4">
    <source>
        <dbReference type="ARBA" id="ARBA00023163"/>
    </source>
</evidence>
<keyword evidence="4" id="KW-0804">Transcription</keyword>
<feature type="domain" description="HTH lysR-type" evidence="5">
    <location>
        <begin position="1"/>
        <end position="59"/>
    </location>
</feature>
<dbReference type="GO" id="GO:0003677">
    <property type="term" value="F:DNA binding"/>
    <property type="evidence" value="ECO:0007669"/>
    <property type="project" value="UniProtKB-KW"/>
</dbReference>
<keyword evidence="3 6" id="KW-0238">DNA-binding</keyword>
<dbReference type="Gene3D" id="1.10.10.10">
    <property type="entry name" value="Winged helix-like DNA-binding domain superfamily/Winged helix DNA-binding domain"/>
    <property type="match status" value="1"/>
</dbReference>
<dbReference type="RefSeq" id="WP_092701562.1">
    <property type="nucleotide sequence ID" value="NZ_FNQJ01000057.1"/>
</dbReference>
<keyword evidence="7" id="KW-1185">Reference proteome</keyword>
<name>A0A1H4FEA9_9BURK</name>
<dbReference type="InterPro" id="IPR036388">
    <property type="entry name" value="WH-like_DNA-bd_sf"/>
</dbReference>
<sequence length="302" mass="32594">MDRLAAMQAFVRVVEAGSFSAVARSLGSTQSAVSKQVASLEAHLGMKLLSRTTRALSLTDEGQAYFETCARVVQELEDAEMALRAGEGEVLGRLRVGASVGFGRQVLFALVRDFMAKHPALQVDLQLNDGFVDVVSEGLDVAVRIGELVDSSMLAQRVGTTQRAVVASRALAAQLATEQRLPTQPADLVQHNCIVYTGLATRNHWVFDATANHPAVTVAVQGRMASNSSEVVREAVLASLGLGFSPTWLFGPELRSGEVVRLLPHYSPHPLPIHAVYSPSRRHSAKVAIFIQHIRQGLMNLP</sequence>
<dbReference type="PANTHER" id="PTHR30537:SF80">
    <property type="entry name" value="TRANSCRIPTIONAL REGULATOR"/>
    <property type="match status" value="1"/>
</dbReference>
<dbReference type="Proteomes" id="UP000199002">
    <property type="component" value="Unassembled WGS sequence"/>
</dbReference>
<dbReference type="PRINTS" id="PR00039">
    <property type="entry name" value="HTHLYSR"/>
</dbReference>
<gene>
    <name evidence="6" type="ORF">SAMN05421875_1572</name>
</gene>
<dbReference type="FunFam" id="1.10.10.10:FF:000001">
    <property type="entry name" value="LysR family transcriptional regulator"/>
    <property type="match status" value="1"/>
</dbReference>
<proteinExistence type="inferred from homology"/>
<dbReference type="AlphaFoldDB" id="A0A1H4FEA9"/>
<evidence type="ECO:0000259" key="5">
    <source>
        <dbReference type="PROSITE" id="PS50931"/>
    </source>
</evidence>